<evidence type="ECO:0000256" key="6">
    <source>
        <dbReference type="ARBA" id="ARBA00022989"/>
    </source>
</evidence>
<dbReference type="AlphaFoldDB" id="A0A811VD27"/>
<gene>
    <name evidence="12" type="ORF">CCAP1982_LOCUS20198</name>
</gene>
<reference evidence="12" key="1">
    <citation type="submission" date="2020-11" db="EMBL/GenBank/DDBJ databases">
        <authorList>
            <person name="Whitehead M."/>
        </authorList>
    </citation>
    <scope>NUCLEOTIDE SEQUENCE</scope>
    <source>
        <strain evidence="12">EGII</strain>
    </source>
</reference>
<sequence length="139" mass="16105">MYLCLCPCTRTHPELPQLEQFHFNANGVNGGQAVRVMCMVLSGDLPLDIHWLKDGQPLLRSIYHKIDEYTLILSLRQTVIGDSGNYTCVARNAAGEARRWSVLKVKGERVKHAILEFLYFFFYIWTINFLCVFFVYLII</sequence>
<accession>A0A811VD27</accession>
<evidence type="ECO:0000256" key="10">
    <source>
        <dbReference type="SAM" id="Phobius"/>
    </source>
</evidence>
<keyword evidence="3" id="KW-0732">Signal</keyword>
<evidence type="ECO:0000259" key="11">
    <source>
        <dbReference type="PROSITE" id="PS50835"/>
    </source>
</evidence>
<comment type="subcellular location">
    <subcellularLocation>
        <location evidence="1">Membrane</location>
        <topology evidence="1">Single-pass membrane protein</topology>
    </subcellularLocation>
</comment>
<evidence type="ECO:0000256" key="8">
    <source>
        <dbReference type="ARBA" id="ARBA00023157"/>
    </source>
</evidence>
<evidence type="ECO:0000256" key="7">
    <source>
        <dbReference type="ARBA" id="ARBA00023136"/>
    </source>
</evidence>
<keyword evidence="4" id="KW-0677">Repeat</keyword>
<organism evidence="12 13">
    <name type="scientific">Ceratitis capitata</name>
    <name type="common">Mediterranean fruit fly</name>
    <name type="synonym">Tephritis capitata</name>
    <dbReference type="NCBI Taxonomy" id="7213"/>
    <lineage>
        <taxon>Eukaryota</taxon>
        <taxon>Metazoa</taxon>
        <taxon>Ecdysozoa</taxon>
        <taxon>Arthropoda</taxon>
        <taxon>Hexapoda</taxon>
        <taxon>Insecta</taxon>
        <taxon>Pterygota</taxon>
        <taxon>Neoptera</taxon>
        <taxon>Endopterygota</taxon>
        <taxon>Diptera</taxon>
        <taxon>Brachycera</taxon>
        <taxon>Muscomorpha</taxon>
        <taxon>Tephritoidea</taxon>
        <taxon>Tephritidae</taxon>
        <taxon>Ceratitis</taxon>
        <taxon>Ceratitis</taxon>
    </lineage>
</organism>
<dbReference type="GO" id="GO:0007155">
    <property type="term" value="P:cell adhesion"/>
    <property type="evidence" value="ECO:0007669"/>
    <property type="project" value="UniProtKB-KW"/>
</dbReference>
<evidence type="ECO:0000313" key="13">
    <source>
        <dbReference type="Proteomes" id="UP000606786"/>
    </source>
</evidence>
<evidence type="ECO:0000313" key="12">
    <source>
        <dbReference type="EMBL" id="CAD7012099.1"/>
    </source>
</evidence>
<dbReference type="Gene3D" id="2.60.40.10">
    <property type="entry name" value="Immunoglobulins"/>
    <property type="match status" value="1"/>
</dbReference>
<keyword evidence="7 10" id="KW-0472">Membrane</keyword>
<proteinExistence type="predicted"/>
<dbReference type="InterPro" id="IPR007110">
    <property type="entry name" value="Ig-like_dom"/>
</dbReference>
<comment type="caution">
    <text evidence="12">The sequence shown here is derived from an EMBL/GenBank/DDBJ whole genome shotgun (WGS) entry which is preliminary data.</text>
</comment>
<evidence type="ECO:0000256" key="4">
    <source>
        <dbReference type="ARBA" id="ARBA00022737"/>
    </source>
</evidence>
<dbReference type="Pfam" id="PF13927">
    <property type="entry name" value="Ig_3"/>
    <property type="match status" value="1"/>
</dbReference>
<dbReference type="GO" id="GO:0016020">
    <property type="term" value="C:membrane"/>
    <property type="evidence" value="ECO:0007669"/>
    <property type="project" value="UniProtKB-SubCell"/>
</dbReference>
<feature type="domain" description="Ig-like" evidence="11">
    <location>
        <begin position="16"/>
        <end position="101"/>
    </location>
</feature>
<keyword evidence="2 10" id="KW-0812">Transmembrane</keyword>
<evidence type="ECO:0000256" key="2">
    <source>
        <dbReference type="ARBA" id="ARBA00022692"/>
    </source>
</evidence>
<name>A0A811VD27_CERCA</name>
<dbReference type="SMART" id="SM00408">
    <property type="entry name" value="IGc2"/>
    <property type="match status" value="1"/>
</dbReference>
<keyword evidence="9" id="KW-0393">Immunoglobulin domain</keyword>
<dbReference type="Proteomes" id="UP000606786">
    <property type="component" value="Unassembled WGS sequence"/>
</dbReference>
<dbReference type="InterPro" id="IPR013783">
    <property type="entry name" value="Ig-like_fold"/>
</dbReference>
<dbReference type="EMBL" id="CAJHJT010000056">
    <property type="protein sequence ID" value="CAD7012099.1"/>
    <property type="molecule type" value="Genomic_DNA"/>
</dbReference>
<keyword evidence="5" id="KW-0130">Cell adhesion</keyword>
<dbReference type="SUPFAM" id="SSF48726">
    <property type="entry name" value="Immunoglobulin"/>
    <property type="match status" value="1"/>
</dbReference>
<dbReference type="InterPro" id="IPR036179">
    <property type="entry name" value="Ig-like_dom_sf"/>
</dbReference>
<protein>
    <submittedName>
        <fullName evidence="12">(Mediterranean fruit fly) hypothetical protein</fullName>
    </submittedName>
</protein>
<dbReference type="FunFam" id="2.60.40.10:FF:000017">
    <property type="entry name" value="Down syndrome cell adhesion molecule b"/>
    <property type="match status" value="1"/>
</dbReference>
<evidence type="ECO:0000256" key="9">
    <source>
        <dbReference type="ARBA" id="ARBA00023319"/>
    </source>
</evidence>
<dbReference type="InterPro" id="IPR003598">
    <property type="entry name" value="Ig_sub2"/>
</dbReference>
<feature type="transmembrane region" description="Helical" evidence="10">
    <location>
        <begin position="117"/>
        <end position="138"/>
    </location>
</feature>
<dbReference type="GO" id="GO:0048812">
    <property type="term" value="P:neuron projection morphogenesis"/>
    <property type="evidence" value="ECO:0007669"/>
    <property type="project" value="UniProtKB-ARBA"/>
</dbReference>
<keyword evidence="8" id="KW-1015">Disulfide bond</keyword>
<evidence type="ECO:0000256" key="3">
    <source>
        <dbReference type="ARBA" id="ARBA00022729"/>
    </source>
</evidence>
<dbReference type="PROSITE" id="PS50835">
    <property type="entry name" value="IG_LIKE"/>
    <property type="match status" value="1"/>
</dbReference>
<keyword evidence="6 10" id="KW-1133">Transmembrane helix</keyword>
<keyword evidence="13" id="KW-1185">Reference proteome</keyword>
<evidence type="ECO:0000256" key="1">
    <source>
        <dbReference type="ARBA" id="ARBA00004167"/>
    </source>
</evidence>
<evidence type="ECO:0000256" key="5">
    <source>
        <dbReference type="ARBA" id="ARBA00022889"/>
    </source>
</evidence>